<evidence type="ECO:0000256" key="2">
    <source>
        <dbReference type="SAM" id="SignalP"/>
    </source>
</evidence>
<evidence type="ECO:0000256" key="1">
    <source>
        <dbReference type="SAM" id="MobiDB-lite"/>
    </source>
</evidence>
<keyword evidence="4" id="KW-1185">Reference proteome</keyword>
<feature type="compositionally biased region" description="Low complexity" evidence="1">
    <location>
        <begin position="138"/>
        <end position="150"/>
    </location>
</feature>
<evidence type="ECO:0000313" key="4">
    <source>
        <dbReference type="Proteomes" id="UP000594621"/>
    </source>
</evidence>
<dbReference type="KEGG" id="bcou:IC761_32190"/>
<proteinExistence type="predicted"/>
<name>A0A7S9D4K5_9BRAD</name>
<evidence type="ECO:0008006" key="5">
    <source>
        <dbReference type="Google" id="ProtNLM"/>
    </source>
</evidence>
<feature type="compositionally biased region" description="Polar residues" evidence="1">
    <location>
        <begin position="101"/>
        <end position="129"/>
    </location>
</feature>
<accession>A0A7S9D4K5</accession>
<protein>
    <recommendedName>
        <fullName evidence="5">Secreted protein</fullName>
    </recommendedName>
</protein>
<feature type="chain" id="PRO_5032425561" description="Secreted protein" evidence="2">
    <location>
        <begin position="23"/>
        <end position="293"/>
    </location>
</feature>
<keyword evidence="2" id="KW-0732">Signal</keyword>
<feature type="region of interest" description="Disordered" evidence="1">
    <location>
        <begin position="101"/>
        <end position="166"/>
    </location>
</feature>
<dbReference type="AlphaFoldDB" id="A0A7S9D4K5"/>
<reference evidence="3 4" key="1">
    <citation type="submission" date="2020-09" db="EMBL/GenBank/DDBJ databases">
        <title>Complete genomes of bradyrhizobia occurring on native shrubby legumes in Australia.</title>
        <authorList>
            <person name="Lafay B."/>
        </authorList>
    </citation>
    <scope>NUCLEOTIDE SEQUENCE [LARGE SCALE GENOMIC DNA]</scope>
    <source>
        <strain evidence="3 4">BDV5040</strain>
    </source>
</reference>
<sequence length="293" mass="31035">MRKFAWSIFPALLAAQTQIATAADPVSAPPPQISTSWDGCGYTTWVGYTGGLSGFGGLSPYSHIWIQYDFSRFDPQPDPSPTPAPLYTGPYILLQPSQTMTLNTDDPAQNTPPTMTLNTDDPPAQGNNTPKPPDDGTDVVPVVGDLGGPPSDSGKKTPPPDDTIGLHYTGSESGQTFALMSPEHMLPWSSPVKLDGGYDLAFPGCTTGLDNTCTASLKRSELSSYGFGKLSLSSAYKTLDFKVFNYGNAPPIGDDACRSKQVPPVRQARASIEGAGGHDGEIPSVTIHLRSAR</sequence>
<dbReference type="EMBL" id="CP061379">
    <property type="protein sequence ID" value="QPF91073.1"/>
    <property type="molecule type" value="Genomic_DNA"/>
</dbReference>
<feature type="signal peptide" evidence="2">
    <location>
        <begin position="1"/>
        <end position="22"/>
    </location>
</feature>
<evidence type="ECO:0000313" key="3">
    <source>
        <dbReference type="EMBL" id="QPF91073.1"/>
    </source>
</evidence>
<organism evidence="3 4">
    <name type="scientific">Bradyrhizobium commune</name>
    <dbReference type="NCBI Taxonomy" id="83627"/>
    <lineage>
        <taxon>Bacteria</taxon>
        <taxon>Pseudomonadati</taxon>
        <taxon>Pseudomonadota</taxon>
        <taxon>Alphaproteobacteria</taxon>
        <taxon>Hyphomicrobiales</taxon>
        <taxon>Nitrobacteraceae</taxon>
        <taxon>Bradyrhizobium</taxon>
    </lineage>
</organism>
<dbReference type="Proteomes" id="UP000594621">
    <property type="component" value="Chromosome"/>
</dbReference>
<dbReference type="RefSeq" id="WP_195800649.1">
    <property type="nucleotide sequence ID" value="NZ_CP061379.1"/>
</dbReference>
<gene>
    <name evidence="3" type="ORF">IC761_32190</name>
</gene>